<evidence type="ECO:0000313" key="4">
    <source>
        <dbReference type="Proteomes" id="UP000186817"/>
    </source>
</evidence>
<dbReference type="Proteomes" id="UP000186817">
    <property type="component" value="Unassembled WGS sequence"/>
</dbReference>
<proteinExistence type="predicted"/>
<sequence length="546" mass="62461">MEKDKELLKQNTEMLQRITQGRLDEVQHLEKGLGEAEAQILVMKEKIGEKRGEVEVAKRSKDELEQTMKDLREENDQKQEELAAARRNIATEQTELRKIQQAVADTEKEEERLERRVHQRMDEKRKLEEKLEQEQHKNQKFAQESEEKERLLKSRRDELQRTKKEKEKVIKAYEVLKKKDKATEEERQTNESKRNELKSDVKNHQEKSEVLKRDADVDRKKIEDLLRERDILNKNVVKADERTKKQIDLVKRQSDLDLLRAELLELRSEVFRLRARVAVLEGDRFELVDSPLPSTALRPQPSGLEQPPSGADPTREEVCESVGLFLKRCLNGEHRGASGRDRLPLASRLWIVVRGFDGTVYNPPRIFSRFSSCKPIVKRGSDTGDSIFVDLPAHKDVVLCLRAAPDEAVEDLDGHTFYVYDGEAADEEYLVGALAVPAEEGEAAEVFEVLHPECDPVNLDAWSAAAAFCHYPLTRVVGHVITCLRPSCGRATAAVLLRHDLAFPADHFPGDSELCAFDHVLVSGWQQQLQQLDIVLRRMLQSIAGG</sequence>
<evidence type="ECO:0000259" key="2">
    <source>
        <dbReference type="Pfam" id="PF21771"/>
    </source>
</evidence>
<name>A0A1Q9EGY1_SYMMI</name>
<feature type="region of interest" description="Disordered" evidence="1">
    <location>
        <begin position="290"/>
        <end position="313"/>
    </location>
</feature>
<evidence type="ECO:0000313" key="3">
    <source>
        <dbReference type="EMBL" id="OLQ06696.1"/>
    </source>
</evidence>
<dbReference type="EMBL" id="LSRX01000154">
    <property type="protein sequence ID" value="OLQ06696.1"/>
    <property type="molecule type" value="Genomic_DNA"/>
</dbReference>
<reference evidence="3 4" key="1">
    <citation type="submission" date="2016-02" db="EMBL/GenBank/DDBJ databases">
        <title>Genome analysis of coral dinoflagellate symbionts highlights evolutionary adaptations to a symbiotic lifestyle.</title>
        <authorList>
            <person name="Aranda M."/>
            <person name="Li Y."/>
            <person name="Liew Y.J."/>
            <person name="Baumgarten S."/>
            <person name="Simakov O."/>
            <person name="Wilson M."/>
            <person name="Piel J."/>
            <person name="Ashoor H."/>
            <person name="Bougouffa S."/>
            <person name="Bajic V.B."/>
            <person name="Ryu T."/>
            <person name="Ravasi T."/>
            <person name="Bayer T."/>
            <person name="Micklem G."/>
            <person name="Kim H."/>
            <person name="Bhak J."/>
            <person name="Lajeunesse T.C."/>
            <person name="Voolstra C.R."/>
        </authorList>
    </citation>
    <scope>NUCLEOTIDE SEQUENCE [LARGE SCALE GENOMIC DNA]</scope>
    <source>
        <strain evidence="3 4">CCMP2467</strain>
    </source>
</reference>
<comment type="caution">
    <text evidence="3">The sequence shown here is derived from an EMBL/GenBank/DDBJ whole genome shotgun (WGS) entry which is preliminary data.</text>
</comment>
<feature type="region of interest" description="Disordered" evidence="1">
    <location>
        <begin position="100"/>
        <end position="165"/>
    </location>
</feature>
<evidence type="ECO:0000256" key="1">
    <source>
        <dbReference type="SAM" id="MobiDB-lite"/>
    </source>
</evidence>
<dbReference type="InterPro" id="IPR049270">
    <property type="entry name" value="CFAP58_CC"/>
</dbReference>
<feature type="compositionally biased region" description="Basic and acidic residues" evidence="1">
    <location>
        <begin position="105"/>
        <end position="165"/>
    </location>
</feature>
<feature type="domain" description="Cilia- and flagella-associated protein 58 central coiled coil" evidence="2">
    <location>
        <begin position="210"/>
        <end position="284"/>
    </location>
</feature>
<protein>
    <submittedName>
        <fullName evidence="3">Coiled-coil domain-containing protein 147</fullName>
    </submittedName>
</protein>
<feature type="region of interest" description="Disordered" evidence="1">
    <location>
        <begin position="179"/>
        <end position="208"/>
    </location>
</feature>
<accession>A0A1Q9EGY1</accession>
<dbReference type="Pfam" id="PF21771">
    <property type="entry name" value="CFAP58_CC"/>
    <property type="match status" value="1"/>
</dbReference>
<gene>
    <name evidence="3" type="primary">CCDC147</name>
    <name evidence="3" type="ORF">AK812_SmicGene9968</name>
</gene>
<dbReference type="OrthoDB" id="444110at2759"/>
<organism evidence="3 4">
    <name type="scientific">Symbiodinium microadriaticum</name>
    <name type="common">Dinoflagellate</name>
    <name type="synonym">Zooxanthella microadriatica</name>
    <dbReference type="NCBI Taxonomy" id="2951"/>
    <lineage>
        <taxon>Eukaryota</taxon>
        <taxon>Sar</taxon>
        <taxon>Alveolata</taxon>
        <taxon>Dinophyceae</taxon>
        <taxon>Suessiales</taxon>
        <taxon>Symbiodiniaceae</taxon>
        <taxon>Symbiodinium</taxon>
    </lineage>
</organism>
<keyword evidence="4" id="KW-1185">Reference proteome</keyword>
<dbReference type="AlphaFoldDB" id="A0A1Q9EGY1"/>